<protein>
    <recommendedName>
        <fullName evidence="2">Alpha/beta hydrolase fold-3 domain-containing protein</fullName>
    </recommendedName>
</protein>
<dbReference type="PANTHER" id="PTHR23024">
    <property type="entry name" value="ARYLACETAMIDE DEACETYLASE"/>
    <property type="match status" value="1"/>
</dbReference>
<dbReference type="EMBL" id="JBEDUW010000002">
    <property type="protein sequence ID" value="KAK9942169.1"/>
    <property type="molecule type" value="Genomic_DNA"/>
</dbReference>
<keyword evidence="4" id="KW-1185">Reference proteome</keyword>
<dbReference type="PANTHER" id="PTHR23024:SF632">
    <property type="entry name" value="2-HYDROXYISOFLAVANONE DEHYDRATASE-LIKE"/>
    <property type="match status" value="1"/>
</dbReference>
<evidence type="ECO:0000313" key="3">
    <source>
        <dbReference type="EMBL" id="KAK9942169.1"/>
    </source>
</evidence>
<sequence length="269" mass="29560">MDSNNNEIIHEFPPFFKVYKDGTIERVKARIFIPKINGGGQKLPLLVHYHGGGFCMGSPFGEIGKNFLSSLVLKAKVIAISVDYRLAPEQPLPIAYHDSSAALHWIASHSNGQGPEAWLNEYADLDRVFLGGESAGANIAHYVAVQAGVNVPVGLNIIGLVMVHPFFGGKEPDKMYQFLSSTSSGCDDDPKLNPAVDPNLAKMRCGKVLVCVAEKDWLRDRGVGYYETLEKSRGDGFVELFETKGEDHCFHLFNPNPNSDKAGRLLQKL</sequence>
<dbReference type="Gene3D" id="3.40.50.1820">
    <property type="entry name" value="alpha/beta hydrolase"/>
    <property type="match status" value="1"/>
</dbReference>
<accession>A0AAW1XZY3</accession>
<reference evidence="3 4" key="1">
    <citation type="journal article" date="2023" name="G3 (Bethesda)">
        <title>A chromosome-length genome assembly and annotation of blackberry (Rubus argutus, cv. 'Hillquist').</title>
        <authorList>
            <person name="Bruna T."/>
            <person name="Aryal R."/>
            <person name="Dudchenko O."/>
            <person name="Sargent D.J."/>
            <person name="Mead D."/>
            <person name="Buti M."/>
            <person name="Cavallini A."/>
            <person name="Hytonen T."/>
            <person name="Andres J."/>
            <person name="Pham M."/>
            <person name="Weisz D."/>
            <person name="Mascagni F."/>
            <person name="Usai G."/>
            <person name="Natali L."/>
            <person name="Bassil N."/>
            <person name="Fernandez G.E."/>
            <person name="Lomsadze A."/>
            <person name="Armour M."/>
            <person name="Olukolu B."/>
            <person name="Poorten T."/>
            <person name="Britton C."/>
            <person name="Davik J."/>
            <person name="Ashrafi H."/>
            <person name="Aiden E.L."/>
            <person name="Borodovsky M."/>
            <person name="Worthington M."/>
        </authorList>
    </citation>
    <scope>NUCLEOTIDE SEQUENCE [LARGE SCALE GENOMIC DNA]</scope>
    <source>
        <strain evidence="3">PI 553951</strain>
    </source>
</reference>
<evidence type="ECO:0000256" key="1">
    <source>
        <dbReference type="ARBA" id="ARBA00010515"/>
    </source>
</evidence>
<organism evidence="3 4">
    <name type="scientific">Rubus argutus</name>
    <name type="common">Southern blackberry</name>
    <dbReference type="NCBI Taxonomy" id="59490"/>
    <lineage>
        <taxon>Eukaryota</taxon>
        <taxon>Viridiplantae</taxon>
        <taxon>Streptophyta</taxon>
        <taxon>Embryophyta</taxon>
        <taxon>Tracheophyta</taxon>
        <taxon>Spermatophyta</taxon>
        <taxon>Magnoliopsida</taxon>
        <taxon>eudicotyledons</taxon>
        <taxon>Gunneridae</taxon>
        <taxon>Pentapetalae</taxon>
        <taxon>rosids</taxon>
        <taxon>fabids</taxon>
        <taxon>Rosales</taxon>
        <taxon>Rosaceae</taxon>
        <taxon>Rosoideae</taxon>
        <taxon>Rosoideae incertae sedis</taxon>
        <taxon>Rubus</taxon>
    </lineage>
</organism>
<gene>
    <name evidence="3" type="ORF">M0R45_007850</name>
</gene>
<dbReference type="InterPro" id="IPR029058">
    <property type="entry name" value="AB_hydrolase_fold"/>
</dbReference>
<comment type="caution">
    <text evidence="3">The sequence shown here is derived from an EMBL/GenBank/DDBJ whole genome shotgun (WGS) entry which is preliminary data.</text>
</comment>
<evidence type="ECO:0000313" key="4">
    <source>
        <dbReference type="Proteomes" id="UP001457282"/>
    </source>
</evidence>
<dbReference type="AlphaFoldDB" id="A0AAW1XZY3"/>
<evidence type="ECO:0000259" key="2">
    <source>
        <dbReference type="Pfam" id="PF07859"/>
    </source>
</evidence>
<name>A0AAW1XZY3_RUBAR</name>
<feature type="domain" description="Alpha/beta hydrolase fold-3" evidence="2">
    <location>
        <begin position="46"/>
        <end position="251"/>
    </location>
</feature>
<comment type="similarity">
    <text evidence="1">Belongs to the 'GDXG' lipolytic enzyme family.</text>
</comment>
<dbReference type="SUPFAM" id="SSF53474">
    <property type="entry name" value="alpha/beta-Hydrolases"/>
    <property type="match status" value="1"/>
</dbReference>
<dbReference type="InterPro" id="IPR050466">
    <property type="entry name" value="Carboxylest/Gibb_receptor"/>
</dbReference>
<proteinExistence type="inferred from homology"/>
<dbReference type="Pfam" id="PF07859">
    <property type="entry name" value="Abhydrolase_3"/>
    <property type="match status" value="1"/>
</dbReference>
<dbReference type="Proteomes" id="UP001457282">
    <property type="component" value="Unassembled WGS sequence"/>
</dbReference>
<dbReference type="GO" id="GO:0016787">
    <property type="term" value="F:hydrolase activity"/>
    <property type="evidence" value="ECO:0007669"/>
    <property type="project" value="InterPro"/>
</dbReference>
<dbReference type="InterPro" id="IPR013094">
    <property type="entry name" value="AB_hydrolase_3"/>
</dbReference>